<dbReference type="OrthoDB" id="10264956at2759"/>
<keyword evidence="4" id="KW-0808">Transferase</keyword>
<evidence type="ECO:0000256" key="10">
    <source>
        <dbReference type="ARBA" id="ARBA00023098"/>
    </source>
</evidence>
<comment type="caution">
    <text evidence="16">The sequence shown here is derived from an EMBL/GenBank/DDBJ whole genome shotgun (WGS) entry which is preliminary data.</text>
</comment>
<dbReference type="Pfam" id="PF00777">
    <property type="entry name" value="Glyco_transf_29"/>
    <property type="match status" value="1"/>
</dbReference>
<gene>
    <name evidence="16" type="ORF">HOLleu_31007</name>
</gene>
<dbReference type="Proteomes" id="UP001152320">
    <property type="component" value="Chromosome 15"/>
</dbReference>
<keyword evidence="3" id="KW-0328">Glycosyltransferase</keyword>
<comment type="similarity">
    <text evidence="2">Belongs to the glycosyltransferase 29 family.</text>
</comment>
<name>A0A9Q1BL78_HOLLE</name>
<evidence type="ECO:0000256" key="15">
    <source>
        <dbReference type="SAM" id="Phobius"/>
    </source>
</evidence>
<evidence type="ECO:0000256" key="6">
    <source>
        <dbReference type="ARBA" id="ARBA00022968"/>
    </source>
</evidence>
<keyword evidence="7" id="KW-0730">Sialic acid</keyword>
<evidence type="ECO:0000256" key="1">
    <source>
        <dbReference type="ARBA" id="ARBA00004323"/>
    </source>
</evidence>
<proteinExistence type="inferred from homology"/>
<keyword evidence="17" id="KW-1185">Reference proteome</keyword>
<keyword evidence="5 15" id="KW-0812">Transmembrane</keyword>
<dbReference type="GO" id="GO:0000139">
    <property type="term" value="C:Golgi membrane"/>
    <property type="evidence" value="ECO:0007669"/>
    <property type="project" value="UniProtKB-SubCell"/>
</dbReference>
<dbReference type="AlphaFoldDB" id="A0A9Q1BL78"/>
<keyword evidence="6" id="KW-0735">Signal-anchor</keyword>
<evidence type="ECO:0000256" key="7">
    <source>
        <dbReference type="ARBA" id="ARBA00022981"/>
    </source>
</evidence>
<comment type="subcellular location">
    <subcellularLocation>
        <location evidence="1">Golgi apparatus membrane</location>
        <topology evidence="1">Single-pass type II membrane protein</topology>
    </subcellularLocation>
</comment>
<keyword evidence="13" id="KW-0325">Glycoprotein</keyword>
<reference evidence="16" key="1">
    <citation type="submission" date="2021-10" db="EMBL/GenBank/DDBJ databases">
        <title>Tropical sea cucumber genome reveals ecological adaptation and Cuvierian tubules defense mechanism.</title>
        <authorList>
            <person name="Chen T."/>
        </authorList>
    </citation>
    <scope>NUCLEOTIDE SEQUENCE</scope>
    <source>
        <strain evidence="16">Nanhai2018</strain>
        <tissue evidence="16">Muscle</tissue>
    </source>
</reference>
<comment type="catalytic activity">
    <reaction evidence="14">
        <text>a ganglioside GM1b (d18:1(4E)) + CMP-N-acetyl-beta-neuraminate = a ganglioside GD1alpha (d18:1(4E)) + CMP + H(+)</text>
        <dbReference type="Rhea" id="RHEA:41968"/>
        <dbReference type="ChEBI" id="CHEBI:15378"/>
        <dbReference type="ChEBI" id="CHEBI:57812"/>
        <dbReference type="ChEBI" id="CHEBI:60377"/>
        <dbReference type="ChEBI" id="CHEBI:78568"/>
        <dbReference type="ChEBI" id="CHEBI:78569"/>
    </reaction>
    <physiologicalReaction direction="left-to-right" evidence="14">
        <dbReference type="Rhea" id="RHEA:41969"/>
    </physiologicalReaction>
</comment>
<sequence>MFSLNCSVSQKNKKLLGILCVYTLIIVVALSFMVKVTEVKQDVVRNLNTINFTVIPSLRPHPAQGSVNESFIFTVNKTAPKEGAEAGLHNMIPKIDCSKADSLANFWNQSKTTLEALRNDRKFISLLVLSSASSNESIADHFINNLCKSGTRLQEGMNQTLSQLIVSSLQATASPTVMPRQGIMKYYRNLINNKVFSLHCPTCAMVSSSGRMLGSNSGQEIDSHSCVIRMNKAPSIGFEKDVGSRTTVRLASFVVVQGMEKDKYLYASGPERGKYSLFWGLDHKTNAKYLKRLKDHITKNSSHTEVYYQLLDGELLQNKHFLQMTGQDRQQSKSWLSTGWFTFELALDLCDKLNVYGMVPEDQCLKNSTEKIKYHYYQTGDGPTECSVYNSLEKSKNYAHRFMTEKAVFAKWAALYNVSFFHPSWNISVEAAKNLNTPFIQNRMKMKQLANQKRPPVRKKARRR</sequence>
<evidence type="ECO:0000256" key="4">
    <source>
        <dbReference type="ARBA" id="ARBA00022679"/>
    </source>
</evidence>
<evidence type="ECO:0000256" key="13">
    <source>
        <dbReference type="ARBA" id="ARBA00023180"/>
    </source>
</evidence>
<evidence type="ECO:0000256" key="9">
    <source>
        <dbReference type="ARBA" id="ARBA00023034"/>
    </source>
</evidence>
<dbReference type="GO" id="GO:0001574">
    <property type="term" value="P:ganglioside biosynthetic process"/>
    <property type="evidence" value="ECO:0007669"/>
    <property type="project" value="TreeGrafter"/>
</dbReference>
<evidence type="ECO:0000256" key="11">
    <source>
        <dbReference type="ARBA" id="ARBA00023136"/>
    </source>
</evidence>
<evidence type="ECO:0000256" key="12">
    <source>
        <dbReference type="ARBA" id="ARBA00023157"/>
    </source>
</evidence>
<evidence type="ECO:0000313" key="17">
    <source>
        <dbReference type="Proteomes" id="UP001152320"/>
    </source>
</evidence>
<evidence type="ECO:0000256" key="3">
    <source>
        <dbReference type="ARBA" id="ARBA00022676"/>
    </source>
</evidence>
<keyword evidence="8 15" id="KW-1133">Transmembrane helix</keyword>
<protein>
    <submittedName>
        <fullName evidence="16">Alpha-N-acetylgalactosaminide alpha-2,6-sialyltransferase 5</fullName>
    </submittedName>
</protein>
<dbReference type="InterPro" id="IPR001675">
    <property type="entry name" value="Glyco_trans_29"/>
</dbReference>
<evidence type="ECO:0000256" key="8">
    <source>
        <dbReference type="ARBA" id="ARBA00022989"/>
    </source>
</evidence>
<evidence type="ECO:0000256" key="14">
    <source>
        <dbReference type="ARBA" id="ARBA00043744"/>
    </source>
</evidence>
<dbReference type="EMBL" id="JAIZAY010000015">
    <property type="protein sequence ID" value="KAJ8028697.1"/>
    <property type="molecule type" value="Genomic_DNA"/>
</dbReference>
<feature type="transmembrane region" description="Helical" evidence="15">
    <location>
        <begin position="15"/>
        <end position="34"/>
    </location>
</feature>
<keyword evidence="10" id="KW-0443">Lipid metabolism</keyword>
<dbReference type="Gene3D" id="3.90.1480.20">
    <property type="entry name" value="Glycosyl transferase family 29"/>
    <property type="match status" value="1"/>
</dbReference>
<keyword evidence="11 15" id="KW-0472">Membrane</keyword>
<evidence type="ECO:0000256" key="5">
    <source>
        <dbReference type="ARBA" id="ARBA00022692"/>
    </source>
</evidence>
<dbReference type="PANTHER" id="PTHR45906:SF1">
    <property type="entry name" value="ALPHA-N-ACETYL-NEURAMINYL-2,3-BETA-GALACTOSYL-1, 3-N-ACETYL-GALACTOSAMINIDE ALPHA-2,6-SIALYLTRANSFERASE-LIKE"/>
    <property type="match status" value="1"/>
</dbReference>
<keyword evidence="12" id="KW-1015">Disulfide bond</keyword>
<organism evidence="16 17">
    <name type="scientific">Holothuria leucospilota</name>
    <name type="common">Black long sea cucumber</name>
    <name type="synonym">Mertensiothuria leucospilota</name>
    <dbReference type="NCBI Taxonomy" id="206669"/>
    <lineage>
        <taxon>Eukaryota</taxon>
        <taxon>Metazoa</taxon>
        <taxon>Echinodermata</taxon>
        <taxon>Eleutherozoa</taxon>
        <taxon>Echinozoa</taxon>
        <taxon>Holothuroidea</taxon>
        <taxon>Aspidochirotacea</taxon>
        <taxon>Aspidochirotida</taxon>
        <taxon>Holothuriidae</taxon>
        <taxon>Holothuria</taxon>
    </lineage>
</organism>
<keyword evidence="9" id="KW-0333">Golgi apparatus</keyword>
<dbReference type="InterPro" id="IPR038578">
    <property type="entry name" value="GT29-like_sf"/>
</dbReference>
<accession>A0A9Q1BL78</accession>
<dbReference type="GO" id="GO:0001665">
    <property type="term" value="F:alpha-N-acetylgalactosaminide alpha-2,6-sialyltransferase activity"/>
    <property type="evidence" value="ECO:0007669"/>
    <property type="project" value="TreeGrafter"/>
</dbReference>
<dbReference type="PANTHER" id="PTHR45906">
    <property type="entry name" value="ALPHA-N-ACETYL-NEURAMINYL-2,3-BETA-GALACTOSYL-1, 3-N-ACETYL-GALACTOSAMINIDE ALPHA-2,6-SIALYLTRANSFERASE-LIKE"/>
    <property type="match status" value="1"/>
</dbReference>
<evidence type="ECO:0000256" key="2">
    <source>
        <dbReference type="ARBA" id="ARBA00006003"/>
    </source>
</evidence>
<evidence type="ECO:0000313" key="16">
    <source>
        <dbReference type="EMBL" id="KAJ8028697.1"/>
    </source>
</evidence>